<feature type="active site" description="Proton acceptor" evidence="19">
    <location>
        <position position="104"/>
    </location>
</feature>
<keyword evidence="17" id="KW-0998">Cell outer membrane</keyword>
<gene>
    <name evidence="21" type="ORF">HMPREF2086_01817</name>
</gene>
<comment type="caution">
    <text evidence="21">The sequence shown here is derived from an EMBL/GenBank/DDBJ whole genome shotgun (WGS) entry which is preliminary data.</text>
</comment>
<dbReference type="STRING" id="1357400.HMPREF2086_01817"/>
<evidence type="ECO:0000256" key="9">
    <source>
        <dbReference type="ARBA" id="ARBA00022692"/>
    </source>
</evidence>
<keyword evidence="14" id="KW-0442">Lipid degradation</keyword>
<feature type="binding site" description="in dimeric form" evidence="20">
    <location>
        <position position="129"/>
    </location>
    <ligand>
        <name>Ca(2+)</name>
        <dbReference type="ChEBI" id="CHEBI:29108"/>
        <label>1</label>
    </ligand>
</feature>
<name>V8C700_9HELI</name>
<dbReference type="Gene3D" id="2.40.230.10">
    <property type="entry name" value="Phospholipase A1"/>
    <property type="match status" value="1"/>
</dbReference>
<dbReference type="InterPro" id="IPR003187">
    <property type="entry name" value="PLipase_A1"/>
</dbReference>
<feature type="binding site" description="in dimeric form" evidence="20">
    <location>
        <position position="68"/>
    </location>
    <ligand>
        <name>Ca(2+)</name>
        <dbReference type="ChEBI" id="CHEBI:29108"/>
        <label>1</label>
    </ligand>
</feature>
<dbReference type="HOGENOM" id="CLU_045813_3_0_7"/>
<evidence type="ECO:0000256" key="5">
    <source>
        <dbReference type="ARBA" id="ARBA00011702"/>
    </source>
</evidence>
<evidence type="ECO:0000256" key="15">
    <source>
        <dbReference type="ARBA" id="ARBA00023098"/>
    </source>
</evidence>
<keyword evidence="11" id="KW-0732">Signal</keyword>
<keyword evidence="12" id="KW-0378">Hydrolase</keyword>
<dbReference type="SUPFAM" id="SSF56931">
    <property type="entry name" value="Outer membrane phospholipase A (OMPLA)"/>
    <property type="match status" value="1"/>
</dbReference>
<evidence type="ECO:0000256" key="4">
    <source>
        <dbReference type="ARBA" id="ARBA00010525"/>
    </source>
</evidence>
<evidence type="ECO:0000256" key="12">
    <source>
        <dbReference type="ARBA" id="ARBA00022801"/>
    </source>
</evidence>
<dbReference type="PANTHER" id="PTHR40457">
    <property type="entry name" value="PHOSPHOLIPASE A1"/>
    <property type="match status" value="1"/>
</dbReference>
<keyword evidence="13 20" id="KW-0106">Calcium</keyword>
<evidence type="ECO:0000256" key="17">
    <source>
        <dbReference type="ARBA" id="ARBA00023237"/>
    </source>
</evidence>
<evidence type="ECO:0000256" key="18">
    <source>
        <dbReference type="ARBA" id="ARBA00032375"/>
    </source>
</evidence>
<dbReference type="EC" id="3.1.1.32" evidence="6"/>
<evidence type="ECO:0000256" key="3">
    <source>
        <dbReference type="ARBA" id="ARBA00004571"/>
    </source>
</evidence>
<dbReference type="EC" id="3.1.1.4" evidence="7"/>
<dbReference type="OrthoDB" id="188433at2"/>
<evidence type="ECO:0000256" key="7">
    <source>
        <dbReference type="ARBA" id="ARBA00013278"/>
    </source>
</evidence>
<feature type="binding site" description="in dimeric form" evidence="20">
    <location>
        <position position="170"/>
    </location>
    <ligand>
        <name>Ca(2+)</name>
        <dbReference type="ChEBI" id="CHEBI:29108"/>
        <label>1</label>
    </ligand>
</feature>
<dbReference type="InterPro" id="IPR036541">
    <property type="entry name" value="PLipase_A1_sf"/>
</dbReference>
<comment type="subcellular location">
    <subcellularLocation>
        <location evidence="3">Cell outer membrane</location>
        <topology evidence="3">Multi-pass membrane protein</topology>
    </subcellularLocation>
</comment>
<keyword evidence="10 20" id="KW-0479">Metal-binding</keyword>
<accession>V8C700</accession>
<evidence type="ECO:0000256" key="16">
    <source>
        <dbReference type="ARBA" id="ARBA00023136"/>
    </source>
</evidence>
<dbReference type="PANTHER" id="PTHR40457:SF1">
    <property type="entry name" value="PHOSPHOLIPASE A1"/>
    <property type="match status" value="1"/>
</dbReference>
<sequence>MQIFEHEGTYFLFYHSFTPVWGINDRNELKFQLSAKIPIWRGAFWSKGSLFFGYTQTMWFQQFNFRYSSPVRDTDYKPSIFYSYPVGVEILGGRLEEVRFGFLHYSNGIGGEECKRESFEDPTPSDCRSRSAANRLMLEAIWERDFGNVKKQHNLGVHISAWPYIQQRKDNIDLPEYMGYANIKLYYRHSRHLAEVHFTPLLADYARYHASVRLGYAFGLNDFTSLYVQYFYGYGDNLYEYNHISHRLGIGLRVRSF</sequence>
<dbReference type="GO" id="GO:0046872">
    <property type="term" value="F:metal ion binding"/>
    <property type="evidence" value="ECO:0007669"/>
    <property type="project" value="UniProtKB-KW"/>
</dbReference>
<evidence type="ECO:0000256" key="8">
    <source>
        <dbReference type="ARBA" id="ARBA00022452"/>
    </source>
</evidence>
<comment type="cofactor">
    <cofactor evidence="20">
        <name>Ca(2+)</name>
        <dbReference type="ChEBI" id="CHEBI:29108"/>
    </cofactor>
    <text evidence="20">Binds 1 Ca(2+) ion per monomer.</text>
</comment>
<proteinExistence type="inferred from homology"/>
<organism evidence="21 22">
    <name type="scientific">Helicobacter macacae MIT 99-5501</name>
    <dbReference type="NCBI Taxonomy" id="1357400"/>
    <lineage>
        <taxon>Bacteria</taxon>
        <taxon>Pseudomonadati</taxon>
        <taxon>Campylobacterota</taxon>
        <taxon>Epsilonproteobacteria</taxon>
        <taxon>Campylobacterales</taxon>
        <taxon>Helicobacteraceae</taxon>
        <taxon>Helicobacter</taxon>
    </lineage>
</organism>
<evidence type="ECO:0000313" key="22">
    <source>
        <dbReference type="Proteomes" id="UP000018731"/>
    </source>
</evidence>
<keyword evidence="16" id="KW-0472">Membrane</keyword>
<dbReference type="AlphaFoldDB" id="V8C700"/>
<dbReference type="GO" id="GO:0009279">
    <property type="term" value="C:cell outer membrane"/>
    <property type="evidence" value="ECO:0007669"/>
    <property type="project" value="UniProtKB-SubCell"/>
</dbReference>
<comment type="catalytic activity">
    <reaction evidence="1">
        <text>a 1,2-diacyl-sn-glycero-3-phosphocholine + H2O = a 2-acyl-sn-glycero-3-phosphocholine + a fatty acid + H(+)</text>
        <dbReference type="Rhea" id="RHEA:18689"/>
        <dbReference type="ChEBI" id="CHEBI:15377"/>
        <dbReference type="ChEBI" id="CHEBI:15378"/>
        <dbReference type="ChEBI" id="CHEBI:28868"/>
        <dbReference type="ChEBI" id="CHEBI:57643"/>
        <dbReference type="ChEBI" id="CHEBI:57875"/>
        <dbReference type="EC" id="3.1.1.32"/>
    </reaction>
</comment>
<dbReference type="GO" id="GO:0008970">
    <property type="term" value="F:phospholipase A1 activity"/>
    <property type="evidence" value="ECO:0007669"/>
    <property type="project" value="UniProtKB-EC"/>
</dbReference>
<dbReference type="GO" id="GO:0004623">
    <property type="term" value="F:phospholipase A2 activity"/>
    <property type="evidence" value="ECO:0007669"/>
    <property type="project" value="UniProtKB-EC"/>
</dbReference>
<evidence type="ECO:0000256" key="2">
    <source>
        <dbReference type="ARBA" id="ARBA00001604"/>
    </source>
</evidence>
<feature type="active site" description="Nucleophile" evidence="19">
    <location>
        <position position="106"/>
    </location>
</feature>
<protein>
    <recommendedName>
        <fullName evidence="18">Phosphatidylcholine 1-acylhydrolase</fullName>
        <ecNumber evidence="6">3.1.1.32</ecNumber>
        <ecNumber evidence="7">3.1.1.4</ecNumber>
    </recommendedName>
</protein>
<reference evidence="21 22" key="1">
    <citation type="journal article" date="2014" name="Genome Announc.">
        <title>Draft genome sequences of six enterohepatic helicobacter species isolated from humans and one from rhesus macaques.</title>
        <authorList>
            <person name="Shen Z."/>
            <person name="Sheh A."/>
            <person name="Young S.K."/>
            <person name="Abouelliel A."/>
            <person name="Ward D.V."/>
            <person name="Earl A.M."/>
            <person name="Fox J.G."/>
        </authorList>
    </citation>
    <scope>NUCLEOTIDE SEQUENCE [LARGE SCALE GENOMIC DNA]</scope>
    <source>
        <strain evidence="21 22">MIT 99-5501</strain>
    </source>
</reference>
<evidence type="ECO:0000313" key="21">
    <source>
        <dbReference type="EMBL" id="ETD22506.1"/>
    </source>
</evidence>
<dbReference type="PATRIC" id="fig|1357400.3.peg.2459"/>
<evidence type="ECO:0000256" key="13">
    <source>
        <dbReference type="ARBA" id="ARBA00022837"/>
    </source>
</evidence>
<evidence type="ECO:0000256" key="14">
    <source>
        <dbReference type="ARBA" id="ARBA00022963"/>
    </source>
</evidence>
<dbReference type="GO" id="GO:0016042">
    <property type="term" value="P:lipid catabolic process"/>
    <property type="evidence" value="ECO:0007669"/>
    <property type="project" value="UniProtKB-KW"/>
</dbReference>
<evidence type="ECO:0000256" key="1">
    <source>
        <dbReference type="ARBA" id="ARBA00000111"/>
    </source>
</evidence>
<evidence type="ECO:0000256" key="19">
    <source>
        <dbReference type="PIRSR" id="PIRSR603187-1"/>
    </source>
</evidence>
<evidence type="ECO:0000256" key="20">
    <source>
        <dbReference type="PIRSR" id="PIRSR603187-2"/>
    </source>
</evidence>
<comment type="subunit">
    <text evidence="5">Homodimer; dimerization is reversible, and the dimeric form is the active one.</text>
</comment>
<keyword evidence="15" id="KW-0443">Lipid metabolism</keyword>
<dbReference type="EMBL" id="AZJI01000009">
    <property type="protein sequence ID" value="ETD22506.1"/>
    <property type="molecule type" value="Genomic_DNA"/>
</dbReference>
<comment type="catalytic activity">
    <reaction evidence="2">
        <text>a 1,2-diacyl-sn-glycero-3-phosphocholine + H2O = a 1-acyl-sn-glycero-3-phosphocholine + a fatty acid + H(+)</text>
        <dbReference type="Rhea" id="RHEA:15801"/>
        <dbReference type="ChEBI" id="CHEBI:15377"/>
        <dbReference type="ChEBI" id="CHEBI:15378"/>
        <dbReference type="ChEBI" id="CHEBI:28868"/>
        <dbReference type="ChEBI" id="CHEBI:57643"/>
        <dbReference type="ChEBI" id="CHEBI:58168"/>
        <dbReference type="EC" id="3.1.1.4"/>
    </reaction>
</comment>
<evidence type="ECO:0000256" key="10">
    <source>
        <dbReference type="ARBA" id="ARBA00022723"/>
    </source>
</evidence>
<dbReference type="PRINTS" id="PR01486">
    <property type="entry name" value="PHPHLIPASEA1"/>
</dbReference>
<comment type="similarity">
    <text evidence="4">Belongs to the phospholipase A1 family.</text>
</comment>
<dbReference type="Proteomes" id="UP000018731">
    <property type="component" value="Unassembled WGS sequence"/>
</dbReference>
<keyword evidence="9" id="KW-0812">Transmembrane</keyword>
<evidence type="ECO:0000256" key="6">
    <source>
        <dbReference type="ARBA" id="ARBA00013179"/>
    </source>
</evidence>
<dbReference type="Pfam" id="PF02253">
    <property type="entry name" value="PLA1"/>
    <property type="match status" value="1"/>
</dbReference>
<evidence type="ECO:0000256" key="11">
    <source>
        <dbReference type="ARBA" id="ARBA00022729"/>
    </source>
</evidence>
<feature type="binding site" description="in dimeric form" evidence="20">
    <location>
        <position position="116"/>
    </location>
    <ligand>
        <name>Ca(2+)</name>
        <dbReference type="ChEBI" id="CHEBI:29108"/>
        <label>1</label>
    </ligand>
</feature>
<keyword evidence="8" id="KW-1134">Transmembrane beta strand</keyword>
<keyword evidence="22" id="KW-1185">Reference proteome</keyword>
<dbReference type="eggNOG" id="COG2829">
    <property type="taxonomic scope" value="Bacteria"/>
</dbReference>